<evidence type="ECO:0000256" key="1">
    <source>
        <dbReference type="ARBA" id="ARBA00007017"/>
    </source>
</evidence>
<dbReference type="OMA" id="DSESWPF"/>
<reference evidence="3" key="1">
    <citation type="submission" date="2021-01" db="UniProtKB">
        <authorList>
            <consortium name="EnsemblPlants"/>
        </authorList>
    </citation>
    <scope>IDENTIFICATION</scope>
</reference>
<evidence type="ECO:0000313" key="4">
    <source>
        <dbReference type="Proteomes" id="UP000594263"/>
    </source>
</evidence>
<keyword evidence="2" id="KW-0235">DNA replication</keyword>
<dbReference type="PANTHER" id="PTHR13395:SF6">
    <property type="entry name" value="SISTER CHROMATID COHESION PROTEIN DCC1"/>
    <property type="match status" value="1"/>
</dbReference>
<sequence length="395" mass="44197">MMEADSPERLCEGGAAAVLNMAPGASISVAYHPQFGPHDDLMLLEVDEKLLPDVLHQRVALRGQQEEDAVLCTESKTYAVKFVGTSNSVFLVPPSEQYEIEGKCGGELGLGGKVRASVLKVAQGCMELVEIAPRIDKLKNLLLERPYMSSDVEMGDSGEEMGAGLYGWGDLVEMVQASDEELRRGLEVLSAVEIDGFWRVVDEQYMDLILNMLLHNIVLNDWSFDALNESEVMEVLKSDGFSPDISLHCLKVFGHRTVPDLGSSIWSLEEKKVCVHFARKVLRGGKKKMDAFMEEWVKKIPKGMHVSFDMLEGEVLTEQFGIDTWVRSFSVSSLPYNPTERFTILFKEQAKWEFKDLQPYISDLSVPGSSLEDLLLKYTRRTQASVDSEPVFSAR</sequence>
<proteinExistence type="inferred from homology"/>
<organism evidence="3 4">
    <name type="scientific">Kalanchoe fedtschenkoi</name>
    <name type="common">Lavender scallops</name>
    <name type="synonym">South American air plant</name>
    <dbReference type="NCBI Taxonomy" id="63787"/>
    <lineage>
        <taxon>Eukaryota</taxon>
        <taxon>Viridiplantae</taxon>
        <taxon>Streptophyta</taxon>
        <taxon>Embryophyta</taxon>
        <taxon>Tracheophyta</taxon>
        <taxon>Spermatophyta</taxon>
        <taxon>Magnoliopsida</taxon>
        <taxon>eudicotyledons</taxon>
        <taxon>Gunneridae</taxon>
        <taxon>Pentapetalae</taxon>
        <taxon>Saxifragales</taxon>
        <taxon>Crassulaceae</taxon>
        <taxon>Kalanchoe</taxon>
    </lineage>
</organism>
<dbReference type="GO" id="GO:0000785">
    <property type="term" value="C:chromatin"/>
    <property type="evidence" value="ECO:0007669"/>
    <property type="project" value="TreeGrafter"/>
</dbReference>
<dbReference type="GO" id="GO:0000775">
    <property type="term" value="C:chromosome, centromeric region"/>
    <property type="evidence" value="ECO:0007669"/>
    <property type="project" value="TreeGrafter"/>
</dbReference>
<evidence type="ECO:0000313" key="3">
    <source>
        <dbReference type="EnsemblPlants" id="Kaladp0103s0019.2.v1.1"/>
    </source>
</evidence>
<dbReference type="GO" id="GO:0031390">
    <property type="term" value="C:Ctf18 RFC-like complex"/>
    <property type="evidence" value="ECO:0007669"/>
    <property type="project" value="InterPro"/>
</dbReference>
<protein>
    <recommendedName>
        <fullName evidence="5">Sister chromatid cohesion protein DCC1</fullName>
    </recommendedName>
</protein>
<dbReference type="Gramene" id="Kaladp0103s0019.1.v1.1">
    <property type="protein sequence ID" value="Kaladp0103s0019.1.v1.1"/>
    <property type="gene ID" value="Kaladp0103s0019.v1.1"/>
</dbReference>
<dbReference type="EnsemblPlants" id="Kaladp0103s0019.1.v1.1">
    <property type="protein sequence ID" value="Kaladp0103s0019.1.v1.1"/>
    <property type="gene ID" value="Kaladp0103s0019.v1.1"/>
</dbReference>
<dbReference type="InterPro" id="IPR019128">
    <property type="entry name" value="Dcc1"/>
</dbReference>
<keyword evidence="4" id="KW-1185">Reference proteome</keyword>
<dbReference type="PANTHER" id="PTHR13395">
    <property type="entry name" value="SISTER CHROMATID COHESION PROTEIN DCC1-RELATED"/>
    <property type="match status" value="1"/>
</dbReference>
<comment type="similarity">
    <text evidence="1">Belongs to the DCC1 family.</text>
</comment>
<dbReference type="EnsemblPlants" id="Kaladp0103s0019.2.v1.1">
    <property type="protein sequence ID" value="Kaladp0103s0019.2.v1.1"/>
    <property type="gene ID" value="Kaladp0103s0019.v1.1"/>
</dbReference>
<dbReference type="AlphaFoldDB" id="A0A7N0V8B1"/>
<dbReference type="GO" id="GO:0034088">
    <property type="term" value="P:maintenance of mitotic sister chromatid cohesion"/>
    <property type="evidence" value="ECO:0007669"/>
    <property type="project" value="TreeGrafter"/>
</dbReference>
<dbReference type="Gramene" id="Kaladp0103s0019.2.v1.1">
    <property type="protein sequence ID" value="Kaladp0103s0019.2.v1.1"/>
    <property type="gene ID" value="Kaladp0103s0019.v1.1"/>
</dbReference>
<name>A0A7N0V8B1_KALFE</name>
<dbReference type="Pfam" id="PF09724">
    <property type="entry name" value="Dcc1"/>
    <property type="match status" value="1"/>
</dbReference>
<accession>A0A7N0V8B1</accession>
<evidence type="ECO:0000256" key="2">
    <source>
        <dbReference type="ARBA" id="ARBA00022705"/>
    </source>
</evidence>
<dbReference type="GO" id="GO:0006260">
    <property type="term" value="P:DNA replication"/>
    <property type="evidence" value="ECO:0007669"/>
    <property type="project" value="UniProtKB-KW"/>
</dbReference>
<dbReference type="Proteomes" id="UP000594263">
    <property type="component" value="Unplaced"/>
</dbReference>
<evidence type="ECO:0008006" key="5">
    <source>
        <dbReference type="Google" id="ProtNLM"/>
    </source>
</evidence>